<dbReference type="PANTHER" id="PTHR30146:SF109">
    <property type="entry name" value="HTH-TYPE TRANSCRIPTIONAL REGULATOR GALS"/>
    <property type="match status" value="1"/>
</dbReference>
<accession>A0A2K8KWD0</accession>
<keyword evidence="2" id="KW-0238">DNA-binding</keyword>
<dbReference type="PANTHER" id="PTHR30146">
    <property type="entry name" value="LACI-RELATED TRANSCRIPTIONAL REPRESSOR"/>
    <property type="match status" value="1"/>
</dbReference>
<dbReference type="Proteomes" id="UP000229757">
    <property type="component" value="Chromosome"/>
</dbReference>
<dbReference type="SUPFAM" id="SSF47413">
    <property type="entry name" value="lambda repressor-like DNA-binding domains"/>
    <property type="match status" value="1"/>
</dbReference>
<dbReference type="CDD" id="cd01392">
    <property type="entry name" value="HTH_LacI"/>
    <property type="match status" value="1"/>
</dbReference>
<dbReference type="KEGG" id="rfo:REIFOR_01879"/>
<keyword evidence="3" id="KW-0804">Transcription</keyword>
<dbReference type="Pfam" id="PF00356">
    <property type="entry name" value="LacI"/>
    <property type="match status" value="1"/>
</dbReference>
<dbReference type="Gene3D" id="1.10.260.40">
    <property type="entry name" value="lambda repressor-like DNA-binding domains"/>
    <property type="match status" value="1"/>
</dbReference>
<reference evidence="5 6" key="1">
    <citation type="journal article" date="2017" name="Environ. Microbiol.">
        <title>Genomic and physiological analyses of 'Reinekea forsetii' reveal a versatile opportunistic lifestyle during spring algae blooms.</title>
        <authorList>
            <person name="Avci B."/>
            <person name="Hahnke R.L."/>
            <person name="Chafee M."/>
            <person name="Fischer T."/>
            <person name="Gruber-Vodicka H."/>
            <person name="Tegetmeyer H.E."/>
            <person name="Harder J."/>
            <person name="Fuchs B.M."/>
            <person name="Amann R.I."/>
            <person name="Teeling H."/>
        </authorList>
    </citation>
    <scope>NUCLEOTIDE SEQUENCE [LARGE SCALE GENOMIC DNA]</scope>
    <source>
        <strain evidence="5 6">Hel1_31_D35</strain>
    </source>
</reference>
<evidence type="ECO:0000256" key="2">
    <source>
        <dbReference type="ARBA" id="ARBA00023125"/>
    </source>
</evidence>
<dbReference type="OrthoDB" id="6619319at2"/>
<dbReference type="InterPro" id="IPR046335">
    <property type="entry name" value="LacI/GalR-like_sensor"/>
</dbReference>
<evidence type="ECO:0000313" key="6">
    <source>
        <dbReference type="Proteomes" id="UP000229757"/>
    </source>
</evidence>
<dbReference type="GO" id="GO:0000976">
    <property type="term" value="F:transcription cis-regulatory region binding"/>
    <property type="evidence" value="ECO:0007669"/>
    <property type="project" value="TreeGrafter"/>
</dbReference>
<organism evidence="5 6">
    <name type="scientific">Reinekea forsetii</name>
    <dbReference type="NCBI Taxonomy" id="1336806"/>
    <lineage>
        <taxon>Bacteria</taxon>
        <taxon>Pseudomonadati</taxon>
        <taxon>Pseudomonadota</taxon>
        <taxon>Gammaproteobacteria</taxon>
        <taxon>Oceanospirillales</taxon>
        <taxon>Saccharospirillaceae</taxon>
        <taxon>Reinekea</taxon>
    </lineage>
</organism>
<evidence type="ECO:0000259" key="4">
    <source>
        <dbReference type="PROSITE" id="PS50932"/>
    </source>
</evidence>
<evidence type="ECO:0000256" key="3">
    <source>
        <dbReference type="ARBA" id="ARBA00023163"/>
    </source>
</evidence>
<evidence type="ECO:0000313" key="5">
    <source>
        <dbReference type="EMBL" id="ATX77016.1"/>
    </source>
</evidence>
<dbReference type="InterPro" id="IPR000843">
    <property type="entry name" value="HTH_LacI"/>
</dbReference>
<gene>
    <name evidence="5" type="ORF">REIFOR_01879</name>
</gene>
<dbReference type="EMBL" id="CP011797">
    <property type="protein sequence ID" value="ATX77016.1"/>
    <property type="molecule type" value="Genomic_DNA"/>
</dbReference>
<keyword evidence="6" id="KW-1185">Reference proteome</keyword>
<evidence type="ECO:0000256" key="1">
    <source>
        <dbReference type="ARBA" id="ARBA00023015"/>
    </source>
</evidence>
<feature type="domain" description="HTH lacI-type" evidence="4">
    <location>
        <begin position="7"/>
        <end position="63"/>
    </location>
</feature>
<dbReference type="Gene3D" id="3.40.50.2300">
    <property type="match status" value="2"/>
</dbReference>
<dbReference type="CDD" id="cd06267">
    <property type="entry name" value="PBP1_LacI_sugar_binding-like"/>
    <property type="match status" value="1"/>
</dbReference>
<dbReference type="AlphaFoldDB" id="A0A2K8KWD0"/>
<dbReference type="Pfam" id="PF13377">
    <property type="entry name" value="Peripla_BP_3"/>
    <property type="match status" value="1"/>
</dbReference>
<dbReference type="SMART" id="SM00354">
    <property type="entry name" value="HTH_LACI"/>
    <property type="match status" value="1"/>
</dbReference>
<dbReference type="GO" id="GO:0003700">
    <property type="term" value="F:DNA-binding transcription factor activity"/>
    <property type="evidence" value="ECO:0007669"/>
    <property type="project" value="TreeGrafter"/>
</dbReference>
<proteinExistence type="predicted"/>
<dbReference type="SUPFAM" id="SSF53822">
    <property type="entry name" value="Periplasmic binding protein-like I"/>
    <property type="match status" value="1"/>
</dbReference>
<dbReference type="InterPro" id="IPR010982">
    <property type="entry name" value="Lambda_DNA-bd_dom_sf"/>
</dbReference>
<protein>
    <submittedName>
        <fullName evidence="5">Transcriptional regulator, LacI family</fullName>
    </submittedName>
</protein>
<dbReference type="PROSITE" id="PS50932">
    <property type="entry name" value="HTH_LACI_2"/>
    <property type="match status" value="1"/>
</dbReference>
<sequence length="343" mass="38175">MSKYGRVRIKDIAKELDLSTATVSRALSPETEHMVGKDQVKRVRDCARELGYIPNLAAAALRNQKTHVIGVVIPDILNPVFPPMIKGIQSYLFTQGYITIFVFSNNNQEEALEEVRRLAMRNVDGLILASAFLEDRSVSECLLQEIPLVLANRSIQEGHLVHQVLSDDQHGMELAINHLISLGHRHLAHFAGPDTILQGLKRRQAFEWLCQQNNIEFDIINCDQDDTYAFSVDAGRVGARDYLESGGKATGWIAANDLMAIGAIETCRKLNIQIPKDISICGFNDMPMADIVNPSLTTVSVPFEEIGEQAARMLVKEIGSPWPSKQRWLIAPHLVVRESTAKA</sequence>
<dbReference type="RefSeq" id="WP_100257304.1">
    <property type="nucleotide sequence ID" value="NZ_CP011797.1"/>
</dbReference>
<dbReference type="InterPro" id="IPR028082">
    <property type="entry name" value="Peripla_BP_I"/>
</dbReference>
<keyword evidence="1" id="KW-0805">Transcription regulation</keyword>
<name>A0A2K8KWD0_9GAMM</name>